<evidence type="ECO:0000313" key="10">
    <source>
        <dbReference type="Proteomes" id="UP000219546"/>
    </source>
</evidence>
<evidence type="ECO:0000259" key="8">
    <source>
        <dbReference type="Pfam" id="PF21982"/>
    </source>
</evidence>
<gene>
    <name evidence="5" type="primary">recX</name>
    <name evidence="9" type="ORF">SAMN05877753_10443</name>
</gene>
<organism evidence="9 10">
    <name type="scientific">Bacillus oleivorans</name>
    <dbReference type="NCBI Taxonomy" id="1448271"/>
    <lineage>
        <taxon>Bacteria</taxon>
        <taxon>Bacillati</taxon>
        <taxon>Bacillota</taxon>
        <taxon>Bacilli</taxon>
        <taxon>Bacillales</taxon>
        <taxon>Bacillaceae</taxon>
        <taxon>Bacillus</taxon>
    </lineage>
</organism>
<evidence type="ECO:0000256" key="1">
    <source>
        <dbReference type="ARBA" id="ARBA00004496"/>
    </source>
</evidence>
<evidence type="ECO:0000256" key="3">
    <source>
        <dbReference type="ARBA" id="ARBA00018111"/>
    </source>
</evidence>
<dbReference type="NCBIfam" id="NF010733">
    <property type="entry name" value="PRK14135.1"/>
    <property type="match status" value="1"/>
</dbReference>
<dbReference type="InterPro" id="IPR036388">
    <property type="entry name" value="WH-like_DNA-bd_sf"/>
</dbReference>
<dbReference type="Gene3D" id="1.10.10.10">
    <property type="entry name" value="Winged helix-like DNA-binding domain superfamily/Winged helix DNA-binding domain"/>
    <property type="match status" value="4"/>
</dbReference>
<keyword evidence="4 5" id="KW-0963">Cytoplasm</keyword>
<name>A0A285CRZ3_9BACI</name>
<dbReference type="Proteomes" id="UP000219546">
    <property type="component" value="Unassembled WGS sequence"/>
</dbReference>
<dbReference type="GO" id="GO:0005737">
    <property type="term" value="C:cytoplasm"/>
    <property type="evidence" value="ECO:0007669"/>
    <property type="project" value="UniProtKB-SubCell"/>
</dbReference>
<accession>A0A285CRZ3</accession>
<dbReference type="HAMAP" id="MF_01114">
    <property type="entry name" value="RecX"/>
    <property type="match status" value="1"/>
</dbReference>
<feature type="domain" description="RecX second three-helical" evidence="6">
    <location>
        <begin position="112"/>
        <end position="152"/>
    </location>
</feature>
<dbReference type="PANTHER" id="PTHR33602:SF1">
    <property type="entry name" value="REGULATORY PROTEIN RECX FAMILY PROTEIN"/>
    <property type="match status" value="1"/>
</dbReference>
<dbReference type="InterPro" id="IPR053925">
    <property type="entry name" value="RecX_HTH_3rd"/>
</dbReference>
<dbReference type="Pfam" id="PF02631">
    <property type="entry name" value="RecX_HTH2"/>
    <property type="match status" value="1"/>
</dbReference>
<dbReference type="OrthoDB" id="5421057at2"/>
<dbReference type="AlphaFoldDB" id="A0A285CRZ3"/>
<dbReference type="RefSeq" id="WP_097158452.1">
    <property type="nucleotide sequence ID" value="NZ_JBEPMQ010000010.1"/>
</dbReference>
<feature type="domain" description="RecX third three-helical" evidence="7">
    <location>
        <begin position="215"/>
        <end position="257"/>
    </location>
</feature>
<proteinExistence type="inferred from homology"/>
<dbReference type="InterPro" id="IPR053926">
    <property type="entry name" value="RecX_HTH_1st"/>
</dbReference>
<comment type="function">
    <text evidence="5">Modulates RecA activity.</text>
</comment>
<evidence type="ECO:0000259" key="6">
    <source>
        <dbReference type="Pfam" id="PF02631"/>
    </source>
</evidence>
<feature type="domain" description="RecX first three-helical" evidence="8">
    <location>
        <begin position="68"/>
        <end position="104"/>
    </location>
</feature>
<feature type="domain" description="RecX third three-helical" evidence="7">
    <location>
        <begin position="157"/>
        <end position="202"/>
    </location>
</feature>
<dbReference type="Pfam" id="PF21982">
    <property type="entry name" value="RecX_HTH1"/>
    <property type="match status" value="1"/>
</dbReference>
<evidence type="ECO:0000256" key="4">
    <source>
        <dbReference type="ARBA" id="ARBA00022490"/>
    </source>
</evidence>
<evidence type="ECO:0000256" key="2">
    <source>
        <dbReference type="ARBA" id="ARBA00009695"/>
    </source>
</evidence>
<dbReference type="GO" id="GO:0006282">
    <property type="term" value="P:regulation of DNA repair"/>
    <property type="evidence" value="ECO:0007669"/>
    <property type="project" value="UniProtKB-UniRule"/>
</dbReference>
<evidence type="ECO:0000256" key="5">
    <source>
        <dbReference type="HAMAP-Rule" id="MF_01114"/>
    </source>
</evidence>
<sequence>MIVSKITPQKKNQGRYNIYVSDGQKEEYAFSVDEHVLVSFQLKKGKELSDFDIQEIQYQDQIRKGIHLAANYLTARMRSREEVKQYLLQKEIDEAVLEEVLHHLEEYNYIKDDEYAIAFVKTYMQTSDKGPTWIMARLKEKGISPDYINKAMDLFTEERAIEKAIELVEKWSKGLSKFSTLEKKQKLYEKLVQKGYQSNVISISLEEANWNSDEDEEWNAIVKQGEKAWHRYGGDRLKVKQFLFRKGFEIDLIERFIHEKEEEI</sequence>
<dbReference type="EMBL" id="OAOP01000004">
    <property type="protein sequence ID" value="SNX70321.1"/>
    <property type="molecule type" value="Genomic_DNA"/>
</dbReference>
<reference evidence="9 10" key="1">
    <citation type="submission" date="2017-08" db="EMBL/GenBank/DDBJ databases">
        <authorList>
            <person name="de Groot N.N."/>
        </authorList>
    </citation>
    <scope>NUCLEOTIDE SEQUENCE [LARGE SCALE GENOMIC DNA]</scope>
    <source>
        <strain evidence="9 10">JC228</strain>
    </source>
</reference>
<dbReference type="InterPro" id="IPR003783">
    <property type="entry name" value="Regulatory_RecX"/>
</dbReference>
<comment type="similarity">
    <text evidence="2 5">Belongs to the RecX family.</text>
</comment>
<evidence type="ECO:0000259" key="7">
    <source>
        <dbReference type="Pfam" id="PF21981"/>
    </source>
</evidence>
<dbReference type="Pfam" id="PF21981">
    <property type="entry name" value="RecX_HTH3"/>
    <property type="match status" value="2"/>
</dbReference>
<protein>
    <recommendedName>
        <fullName evidence="3 5">Regulatory protein RecX</fullName>
    </recommendedName>
</protein>
<dbReference type="PANTHER" id="PTHR33602">
    <property type="entry name" value="REGULATORY PROTEIN RECX FAMILY PROTEIN"/>
    <property type="match status" value="1"/>
</dbReference>
<comment type="subcellular location">
    <subcellularLocation>
        <location evidence="1 5">Cytoplasm</location>
    </subcellularLocation>
</comment>
<evidence type="ECO:0000313" key="9">
    <source>
        <dbReference type="EMBL" id="SNX70321.1"/>
    </source>
</evidence>
<dbReference type="InterPro" id="IPR053924">
    <property type="entry name" value="RecX_HTH_2nd"/>
</dbReference>
<keyword evidence="10" id="KW-1185">Reference proteome</keyword>